<feature type="region of interest" description="Disordered" evidence="10">
    <location>
        <begin position="1086"/>
        <end position="1149"/>
    </location>
</feature>
<evidence type="ECO:0000256" key="7">
    <source>
        <dbReference type="ARBA" id="ARBA00047899"/>
    </source>
</evidence>
<feature type="domain" description="Protein kinase" evidence="11">
    <location>
        <begin position="58"/>
        <end position="852"/>
    </location>
</feature>
<dbReference type="InterPro" id="IPR008271">
    <property type="entry name" value="Ser/Thr_kinase_AS"/>
</dbReference>
<feature type="compositionally biased region" description="Polar residues" evidence="10">
    <location>
        <begin position="413"/>
        <end position="423"/>
    </location>
</feature>
<feature type="region of interest" description="Disordered" evidence="10">
    <location>
        <begin position="1254"/>
        <end position="1274"/>
    </location>
</feature>
<feature type="compositionally biased region" description="Acidic residues" evidence="10">
    <location>
        <begin position="31"/>
        <end position="41"/>
    </location>
</feature>
<dbReference type="PROSITE" id="PS00107">
    <property type="entry name" value="PROTEIN_KINASE_ATP"/>
    <property type="match status" value="1"/>
</dbReference>
<feature type="compositionally biased region" description="Low complexity" evidence="10">
    <location>
        <begin position="875"/>
        <end position="886"/>
    </location>
</feature>
<feature type="region of interest" description="Disordered" evidence="10">
    <location>
        <begin position="561"/>
        <end position="599"/>
    </location>
</feature>
<feature type="compositionally biased region" description="Basic and acidic residues" evidence="10">
    <location>
        <begin position="1129"/>
        <end position="1147"/>
    </location>
</feature>
<feature type="binding site" evidence="9">
    <location>
        <position position="89"/>
    </location>
    <ligand>
        <name>ATP</name>
        <dbReference type="ChEBI" id="CHEBI:30616"/>
    </ligand>
</feature>
<feature type="compositionally biased region" description="Low complexity" evidence="10">
    <location>
        <begin position="1255"/>
        <end position="1274"/>
    </location>
</feature>
<dbReference type="InterPro" id="IPR000719">
    <property type="entry name" value="Prot_kinase_dom"/>
</dbReference>
<dbReference type="Gene3D" id="3.30.200.20">
    <property type="entry name" value="Phosphorylase Kinase, domain 1"/>
    <property type="match status" value="1"/>
</dbReference>
<feature type="region of interest" description="Disordered" evidence="10">
    <location>
        <begin position="226"/>
        <end position="249"/>
    </location>
</feature>
<organism evidence="12 13">
    <name type="scientific">Plasmodium reichenowi</name>
    <dbReference type="NCBI Taxonomy" id="5854"/>
    <lineage>
        <taxon>Eukaryota</taxon>
        <taxon>Sar</taxon>
        <taxon>Alveolata</taxon>
        <taxon>Apicomplexa</taxon>
        <taxon>Aconoidasida</taxon>
        <taxon>Haemosporida</taxon>
        <taxon>Plasmodiidae</taxon>
        <taxon>Plasmodium</taxon>
        <taxon>Plasmodium (Laverania)</taxon>
    </lineage>
</organism>
<feature type="compositionally biased region" description="Basic and acidic residues" evidence="10">
    <location>
        <begin position="395"/>
        <end position="412"/>
    </location>
</feature>
<dbReference type="PROSITE" id="PS50011">
    <property type="entry name" value="PROTEIN_KINASE_DOM"/>
    <property type="match status" value="1"/>
</dbReference>
<feature type="compositionally biased region" description="Polar residues" evidence="10">
    <location>
        <begin position="447"/>
        <end position="457"/>
    </location>
</feature>
<evidence type="ECO:0000256" key="1">
    <source>
        <dbReference type="ARBA" id="ARBA00012513"/>
    </source>
</evidence>
<evidence type="ECO:0000313" key="12">
    <source>
        <dbReference type="EMBL" id="CDO62449.1"/>
    </source>
</evidence>
<keyword evidence="13" id="KW-1185">Reference proteome</keyword>
<evidence type="ECO:0000256" key="10">
    <source>
        <dbReference type="SAM" id="MobiDB-lite"/>
    </source>
</evidence>
<dbReference type="GO" id="GO:0005524">
    <property type="term" value="F:ATP binding"/>
    <property type="evidence" value="ECO:0007669"/>
    <property type="project" value="UniProtKB-UniRule"/>
</dbReference>
<dbReference type="PANTHER" id="PTHR47634:SF9">
    <property type="entry name" value="PROTEIN KINASE DOMAIN-CONTAINING PROTEIN-RELATED"/>
    <property type="match status" value="1"/>
</dbReference>
<evidence type="ECO:0000256" key="6">
    <source>
        <dbReference type="ARBA" id="ARBA00022840"/>
    </source>
</evidence>
<dbReference type="InterPro" id="IPR051334">
    <property type="entry name" value="SRPK"/>
</dbReference>
<keyword evidence="3 12" id="KW-0808">Transferase</keyword>
<dbReference type="PANTHER" id="PTHR47634">
    <property type="entry name" value="PROTEIN KINASE DOMAIN-CONTAINING PROTEIN-RELATED"/>
    <property type="match status" value="1"/>
</dbReference>
<accession>A0A060RSL0</accession>
<evidence type="ECO:0000256" key="4">
    <source>
        <dbReference type="ARBA" id="ARBA00022741"/>
    </source>
</evidence>
<dbReference type="GO" id="GO:0004674">
    <property type="term" value="F:protein serine/threonine kinase activity"/>
    <property type="evidence" value="ECO:0007669"/>
    <property type="project" value="UniProtKB-KW"/>
</dbReference>
<dbReference type="GO" id="GO:0050684">
    <property type="term" value="P:regulation of mRNA processing"/>
    <property type="evidence" value="ECO:0007669"/>
    <property type="project" value="TreeGrafter"/>
</dbReference>
<feature type="compositionally biased region" description="Low complexity" evidence="10">
    <location>
        <begin position="1"/>
        <end position="19"/>
    </location>
</feature>
<evidence type="ECO:0000256" key="3">
    <source>
        <dbReference type="ARBA" id="ARBA00022679"/>
    </source>
</evidence>
<feature type="compositionally biased region" description="Acidic residues" evidence="10">
    <location>
        <begin position="1091"/>
        <end position="1128"/>
    </location>
</feature>
<dbReference type="VEuPathDB" id="PlasmoDB:PRG01_0305000"/>
<proteinExistence type="predicted"/>
<dbReference type="SUPFAM" id="SSF56112">
    <property type="entry name" value="Protein kinase-like (PK-like)"/>
    <property type="match status" value="1"/>
</dbReference>
<keyword evidence="4 9" id="KW-0547">Nucleotide-binding</keyword>
<feature type="region of interest" description="Disordered" evidence="10">
    <location>
        <begin position="1"/>
        <end position="41"/>
    </location>
</feature>
<dbReference type="PROSITE" id="PS00108">
    <property type="entry name" value="PROTEIN_KINASE_ST"/>
    <property type="match status" value="1"/>
</dbReference>
<feature type="region of interest" description="Disordered" evidence="10">
    <location>
        <begin position="447"/>
        <end position="506"/>
    </location>
</feature>
<dbReference type="Proteomes" id="UP000027581">
    <property type="component" value="Unassembled WGS sequence"/>
</dbReference>
<feature type="compositionally biased region" description="Polar residues" evidence="10">
    <location>
        <begin position="20"/>
        <end position="30"/>
    </location>
</feature>
<evidence type="ECO:0000256" key="9">
    <source>
        <dbReference type="PROSITE-ProRule" id="PRU10141"/>
    </source>
</evidence>
<protein>
    <recommendedName>
        <fullName evidence="1">non-specific serine/threonine protein kinase</fullName>
        <ecNumber evidence="1">2.7.11.1</ecNumber>
    </recommendedName>
</protein>
<dbReference type="SMART" id="SM00220">
    <property type="entry name" value="S_TKc"/>
    <property type="match status" value="1"/>
</dbReference>
<evidence type="ECO:0000259" key="11">
    <source>
        <dbReference type="PROSITE" id="PS50011"/>
    </source>
</evidence>
<dbReference type="InterPro" id="IPR017441">
    <property type="entry name" value="Protein_kinase_ATP_BS"/>
</dbReference>
<comment type="catalytic activity">
    <reaction evidence="7">
        <text>L-threonyl-[protein] + ATP = O-phospho-L-threonyl-[protein] + ADP + H(+)</text>
        <dbReference type="Rhea" id="RHEA:46608"/>
        <dbReference type="Rhea" id="RHEA-COMP:11060"/>
        <dbReference type="Rhea" id="RHEA-COMP:11605"/>
        <dbReference type="ChEBI" id="CHEBI:15378"/>
        <dbReference type="ChEBI" id="CHEBI:30013"/>
        <dbReference type="ChEBI" id="CHEBI:30616"/>
        <dbReference type="ChEBI" id="CHEBI:61977"/>
        <dbReference type="ChEBI" id="CHEBI:456216"/>
        <dbReference type="EC" id="2.7.11.1"/>
    </reaction>
</comment>
<gene>
    <name evidence="12" type="primary">SRPK1</name>
    <name evidence="12" type="ORF">PRCDC_0301200</name>
</gene>
<reference evidence="12" key="1">
    <citation type="submission" date="2014-01" db="EMBL/GenBank/DDBJ databases">
        <authorList>
            <person name="Aslett M."/>
        </authorList>
    </citation>
    <scope>NUCLEOTIDE SEQUENCE</scope>
    <source>
        <strain evidence="12">CDC</strain>
    </source>
</reference>
<dbReference type="GO" id="GO:0000245">
    <property type="term" value="P:spliceosomal complex assembly"/>
    <property type="evidence" value="ECO:0007669"/>
    <property type="project" value="TreeGrafter"/>
</dbReference>
<dbReference type="InterPro" id="IPR011009">
    <property type="entry name" value="Kinase-like_dom_sf"/>
</dbReference>
<evidence type="ECO:0000256" key="2">
    <source>
        <dbReference type="ARBA" id="ARBA00022527"/>
    </source>
</evidence>
<reference evidence="12" key="2">
    <citation type="submission" date="2014-05" db="EMBL/GenBank/DDBJ databases">
        <title>The genome sequences of chimpanzee malaria parasites reveal the path to human adaptation.</title>
        <authorList>
            <person name="Otto T.D."/>
            <person name="Rayner J.C."/>
            <person name="Boehme U."/>
            <person name="Pain A."/>
            <person name="Spottiswoode N."/>
            <person name="Sanders M."/>
            <person name="Quail M."/>
            <person name="Ollomo B."/>
            <person name="Renaud F."/>
            <person name="Thomas A.W."/>
            <person name="Prugnolle F."/>
            <person name="Conway D.J."/>
            <person name="Newbold C."/>
            <person name="Berriman M."/>
        </authorList>
    </citation>
    <scope>NUCLEOTIDE SEQUENCE [LARGE SCALE GENOMIC DNA]</scope>
    <source>
        <strain evidence="12">CDC</strain>
    </source>
</reference>
<dbReference type="PhylomeDB" id="A0A060RSL0"/>
<keyword evidence="2 12" id="KW-0723">Serine/threonine-protein kinase</keyword>
<feature type="region of interest" description="Disordered" evidence="10">
    <location>
        <begin position="395"/>
        <end position="423"/>
    </location>
</feature>
<comment type="catalytic activity">
    <reaction evidence="8">
        <text>L-seryl-[protein] + ATP = O-phospho-L-seryl-[protein] + ADP + H(+)</text>
        <dbReference type="Rhea" id="RHEA:17989"/>
        <dbReference type="Rhea" id="RHEA-COMP:9863"/>
        <dbReference type="Rhea" id="RHEA-COMP:11604"/>
        <dbReference type="ChEBI" id="CHEBI:15378"/>
        <dbReference type="ChEBI" id="CHEBI:29999"/>
        <dbReference type="ChEBI" id="CHEBI:30616"/>
        <dbReference type="ChEBI" id="CHEBI:83421"/>
        <dbReference type="ChEBI" id="CHEBI:456216"/>
        <dbReference type="EC" id="2.7.11.1"/>
    </reaction>
</comment>
<keyword evidence="5 12" id="KW-0418">Kinase</keyword>
<feature type="region of interest" description="Disordered" evidence="10">
    <location>
        <begin position="875"/>
        <end position="905"/>
    </location>
</feature>
<dbReference type="FunFam" id="1.10.510.10:FF:000797">
    <property type="entry name" value="CMGC/SRPK protein kinase"/>
    <property type="match status" value="1"/>
</dbReference>
<sequence length="1349" mass="158729">MSFSNTCSLSNNSNSSSSSEDATSGKLQYTESDDEGSDEYCEGGYHPVKINEIYNDRYRIEGKLGWGHFSTVWVATDLKSKPLKFVAIKIQKGSETYTESAKCEINYLNTVKVNSFDSSWVELKEQQRERLFHYNMTKGVVSFIDSFEHKGPNGTHICMVFEFMGPNLLSLIKHYDYKGIPLNLVRKIATHVLIGMQYLHDVCKIIHSDIKPENVLVSPLTTIPKPKDYTKDKLESNKSNQVEKKENDKNVDKKLISTMNNNINTNISEKNQVINDTQKNDKNIEYDQKYTSSQKNIEDNVSFVNDPNDTNQKNNLNNNITHNNIPSNIQIEKQSTLSKNKKNEKDSYININNSVTNDDQNLKREDMKYNDNEEGITKYDMLNIKNNISIKEKINDCHSPNENKNKDNHNQCEDNSINIYNNKNDHFQTSNINDNTVNEQINNTSKKDMLNNTQNNNDSEKNDVVHEQQLVSEDILKKKTKKKKKKNINEPPYVKHKLRPSNSDPSLLTSYSNIHALQETLTRKPYHYNTYFLNNPEKYRDNKMNPYLHRLPNDYLKKIDQDDSDETEEEDDLSDEDQNKKQNKKQNKNQLEGNLPNSKCPNSNDVYKFFEKDINKFPIYCDMFNHLIHPEALRLHELYMKNKKNINSNNTMNDLGNNQNSHKVVYINTEDGDYCIRPYDPSVYYHEKSCYKICDLGNSLWIDESRYAEIQTRQYRAPEVILKSGFNETADIWSFACMVFELVTGDFLFNPQKGDRYDKNEEHLSFIIEVLGNIPKHMIDAGYNSHKYFNKNNYRLKNIRNIKKYGLYKILKYKYNLPEKEISPLCSFLLPMLSVDPQTRPSAYTMLQHPWLNMVSLEEGDDMYINDESYSINNDRNMKNNSNSNNFIYDGHNSSKNKNSSNKKKIDVNYKIGNNGNNAYNDHYYNKNNKNNKNFNDDVVEPPPDQYMHANYNNDIVHAVLYEKPYNSNNVISYTNNKGHKNNFDINHLQHKNDNNSNKQNISLTTNDYTFNSDYIANMMDHDTYREQIIKNIPAHQISKLKDGKNFKAYNESIQYGMHDFQQYNEHDFEYKFNKRFEHAHHIKEMKHNDDDYEEEDDDDDNDDNDDDQDDDDEDYESDVDYDDEYDEGQEHDADQDEKNNDNEKQQEQQNYGEEYNYEHYENNMGNSKNIQQFSYTNNNDDENNFCETQDIYILQNKRDINFKECTPRNNIKKEIKSDKYQSSKVINQKDNYWNYQIKENTKLREHAKKQHYSNNNNINKNDNNNNNNNNIMNQIDTKDQKSQNLHDLSTNNNMDQKHGALQKMHMNEKTNQDKPLNEEENLIENRDDHNVNKINCKVINKKTSCSYT</sequence>
<keyword evidence="6 9" id="KW-0067">ATP-binding</keyword>
<dbReference type="Gene3D" id="1.10.510.10">
    <property type="entry name" value="Transferase(Phosphotransferase) domain 1"/>
    <property type="match status" value="2"/>
</dbReference>
<dbReference type="EC" id="2.7.11.1" evidence="1"/>
<dbReference type="VEuPathDB" id="PlasmoDB:PRCDC_0301200"/>
<name>A0A060RSL0_PLARE</name>
<dbReference type="Pfam" id="PF00069">
    <property type="entry name" value="Pkinase"/>
    <property type="match status" value="2"/>
</dbReference>
<evidence type="ECO:0000256" key="8">
    <source>
        <dbReference type="ARBA" id="ARBA00048679"/>
    </source>
</evidence>
<evidence type="ECO:0000256" key="5">
    <source>
        <dbReference type="ARBA" id="ARBA00022777"/>
    </source>
</evidence>
<dbReference type="EMBL" id="HG810764">
    <property type="protein sequence ID" value="CDO62449.1"/>
    <property type="molecule type" value="Genomic_DNA"/>
</dbReference>
<feature type="compositionally biased region" description="Acidic residues" evidence="10">
    <location>
        <begin position="562"/>
        <end position="576"/>
    </location>
</feature>
<evidence type="ECO:0000313" key="13">
    <source>
        <dbReference type="Proteomes" id="UP000027581"/>
    </source>
</evidence>
<dbReference type="GO" id="GO:0106310">
    <property type="term" value="F:protein serine kinase activity"/>
    <property type="evidence" value="ECO:0007669"/>
    <property type="project" value="RHEA"/>
</dbReference>